<dbReference type="AlphaFoldDB" id="A0A2P2PFS6"/>
<reference evidence="1" key="1">
    <citation type="submission" date="2018-02" db="EMBL/GenBank/DDBJ databases">
        <title>Rhizophora mucronata_Transcriptome.</title>
        <authorList>
            <person name="Meera S.P."/>
            <person name="Sreeshan A."/>
            <person name="Augustine A."/>
        </authorList>
    </citation>
    <scope>NUCLEOTIDE SEQUENCE</scope>
    <source>
        <tissue evidence="1">Leaf</tissue>
    </source>
</reference>
<accession>A0A2P2PFS6</accession>
<name>A0A2P2PFS6_RHIMU</name>
<evidence type="ECO:0000313" key="1">
    <source>
        <dbReference type="EMBL" id="MBX53567.1"/>
    </source>
</evidence>
<dbReference type="EMBL" id="GGEC01073083">
    <property type="protein sequence ID" value="MBX53567.1"/>
    <property type="molecule type" value="Transcribed_RNA"/>
</dbReference>
<protein>
    <submittedName>
        <fullName evidence="1">Uncharacterized protein</fullName>
    </submittedName>
</protein>
<organism evidence="1">
    <name type="scientific">Rhizophora mucronata</name>
    <name type="common">Asiatic mangrove</name>
    <dbReference type="NCBI Taxonomy" id="61149"/>
    <lineage>
        <taxon>Eukaryota</taxon>
        <taxon>Viridiplantae</taxon>
        <taxon>Streptophyta</taxon>
        <taxon>Embryophyta</taxon>
        <taxon>Tracheophyta</taxon>
        <taxon>Spermatophyta</taxon>
        <taxon>Magnoliopsida</taxon>
        <taxon>eudicotyledons</taxon>
        <taxon>Gunneridae</taxon>
        <taxon>Pentapetalae</taxon>
        <taxon>rosids</taxon>
        <taxon>fabids</taxon>
        <taxon>Malpighiales</taxon>
        <taxon>Rhizophoraceae</taxon>
        <taxon>Rhizophora</taxon>
    </lineage>
</organism>
<sequence length="30" mass="3532">MSSCVCFHQLTCYSKWGKKQKAINSRTRHC</sequence>
<proteinExistence type="predicted"/>